<name>G6E7L4_9SPHN</name>
<keyword evidence="2" id="KW-1185">Reference proteome</keyword>
<evidence type="ECO:0000313" key="2">
    <source>
        <dbReference type="Proteomes" id="UP000004030"/>
    </source>
</evidence>
<dbReference type="Proteomes" id="UP000004030">
    <property type="component" value="Unassembled WGS sequence"/>
</dbReference>
<protein>
    <submittedName>
        <fullName evidence="1">Uncharacterized protein</fullName>
    </submittedName>
</protein>
<gene>
    <name evidence="1" type="ORF">NSU_0349</name>
</gene>
<organism evidence="1 2">
    <name type="scientific">Novosphingobium pentaromativorans US6-1</name>
    <dbReference type="NCBI Taxonomy" id="1088721"/>
    <lineage>
        <taxon>Bacteria</taxon>
        <taxon>Pseudomonadati</taxon>
        <taxon>Pseudomonadota</taxon>
        <taxon>Alphaproteobacteria</taxon>
        <taxon>Sphingomonadales</taxon>
        <taxon>Sphingomonadaceae</taxon>
        <taxon>Novosphingobium</taxon>
    </lineage>
</organism>
<comment type="caution">
    <text evidence="1">The sequence shown here is derived from an EMBL/GenBank/DDBJ whole genome shotgun (WGS) entry which is preliminary data.</text>
</comment>
<dbReference type="PATRIC" id="fig|1088721.3.peg.345"/>
<sequence>MSEEQGMVIAFNTVCKSCGERVTWPSDDPDCVEVQSDAIGRVKHHWRISCACGSPVTAFGGRPLGTGEI</sequence>
<dbReference type="RefSeq" id="WP_007011266.1">
    <property type="nucleotide sequence ID" value="NZ_AGFM01000006.1"/>
</dbReference>
<dbReference type="STRING" id="1088721.JI59_18340"/>
<accession>G6E7L4</accession>
<evidence type="ECO:0000313" key="1">
    <source>
        <dbReference type="EMBL" id="EHJ62837.1"/>
    </source>
</evidence>
<reference evidence="1 2" key="1">
    <citation type="journal article" date="2012" name="J. Bacteriol.">
        <title>Genome sequence of benzo(a)pyrene-degrading bacterium Novosphingobium pentaromativorans US6-1.</title>
        <authorList>
            <person name="Luo Y.R."/>
            <person name="Kang S.G."/>
            <person name="Kim S.J."/>
            <person name="Kim M.R."/>
            <person name="Li N."/>
            <person name="Lee J.H."/>
            <person name="Kwon K.K."/>
        </authorList>
    </citation>
    <scope>NUCLEOTIDE SEQUENCE [LARGE SCALE GENOMIC DNA]</scope>
    <source>
        <strain evidence="1 2">US6-1</strain>
    </source>
</reference>
<dbReference type="AlphaFoldDB" id="G6E7L4"/>
<dbReference type="KEGG" id="npn:JI59_18340"/>
<dbReference type="EMBL" id="AGFM01000006">
    <property type="protein sequence ID" value="EHJ62837.1"/>
    <property type="molecule type" value="Genomic_DNA"/>
</dbReference>
<proteinExistence type="predicted"/>